<dbReference type="AlphaFoldDB" id="A0AAT9HRL5"/>
<evidence type="ECO:0000256" key="3">
    <source>
        <dbReference type="ARBA" id="ARBA00023002"/>
    </source>
</evidence>
<feature type="compositionally biased region" description="Basic residues" evidence="5">
    <location>
        <begin position="303"/>
        <end position="313"/>
    </location>
</feature>
<dbReference type="InterPro" id="IPR008927">
    <property type="entry name" value="6-PGluconate_DH-like_C_sf"/>
</dbReference>
<sequence length="313" mass="33671">MTDIERVGVVGCGQMGAGIAEVCARAGLDVKVAETTGEALEIGRTRLFNSLSKAAERGKISAEELEATQARLSFTTDLGEFADRDLVIEAVVENEQVKTEIFQVLDQVVTRPDAILASNTSSIPLVRLAVATSRPDHVIGIHFFNPAPVQNLVELIPALTTSEGTLSRAQAFTEKLLGKHAIRAQDRSGFVVNALLIPYLLSAIRMFESGIASREDIDNGMEMGCAHPMGPLKLSDLIGLDTVASVAYSMYEEYKEPLYAAPRCSSAWSTRAASAARAARVSTPTERPVRARHPAARGMPGPRRFRAGRPGRA</sequence>
<protein>
    <submittedName>
        <fullName evidence="8">3-hydroxybutyryl-CoA dehydrogenase</fullName>
    </submittedName>
</protein>
<evidence type="ECO:0000256" key="5">
    <source>
        <dbReference type="SAM" id="MobiDB-lite"/>
    </source>
</evidence>
<comment type="similarity">
    <text evidence="2">Belongs to the 3-hydroxyacyl-CoA dehydrogenase family.</text>
</comment>
<dbReference type="FunFam" id="3.40.50.720:FF:000009">
    <property type="entry name" value="Fatty oxidation complex, alpha subunit"/>
    <property type="match status" value="1"/>
</dbReference>
<dbReference type="GO" id="GO:0006635">
    <property type="term" value="P:fatty acid beta-oxidation"/>
    <property type="evidence" value="ECO:0007669"/>
    <property type="project" value="TreeGrafter"/>
</dbReference>
<dbReference type="InterPro" id="IPR013328">
    <property type="entry name" value="6PGD_dom2"/>
</dbReference>
<keyword evidence="3" id="KW-0560">Oxidoreductase</keyword>
<accession>A0AAT9HRL5</accession>
<evidence type="ECO:0000259" key="7">
    <source>
        <dbReference type="Pfam" id="PF02737"/>
    </source>
</evidence>
<dbReference type="SUPFAM" id="SSF48179">
    <property type="entry name" value="6-phosphogluconate dehydrogenase C-terminal domain-like"/>
    <property type="match status" value="1"/>
</dbReference>
<dbReference type="Gene3D" id="1.10.1040.10">
    <property type="entry name" value="N-(1-d-carboxylethyl)-l-norvaline Dehydrogenase, domain 2"/>
    <property type="match status" value="1"/>
</dbReference>
<dbReference type="PANTHER" id="PTHR48075:SF9">
    <property type="entry name" value="3-HYDROXYBUTYRYL-COA DEHYDROGENASE"/>
    <property type="match status" value="1"/>
</dbReference>
<dbReference type="GO" id="GO:0008691">
    <property type="term" value="F:3-hydroxybutyryl-CoA dehydrogenase activity"/>
    <property type="evidence" value="ECO:0007669"/>
    <property type="project" value="TreeGrafter"/>
</dbReference>
<dbReference type="GO" id="GO:0070403">
    <property type="term" value="F:NAD+ binding"/>
    <property type="evidence" value="ECO:0007669"/>
    <property type="project" value="InterPro"/>
</dbReference>
<comment type="pathway">
    <text evidence="1">Lipid metabolism; butanoate metabolism.</text>
</comment>
<dbReference type="Pfam" id="PF02737">
    <property type="entry name" value="3HCDH_N"/>
    <property type="match status" value="1"/>
</dbReference>
<dbReference type="InterPro" id="IPR036291">
    <property type="entry name" value="NAD(P)-bd_dom_sf"/>
</dbReference>
<dbReference type="InterPro" id="IPR006176">
    <property type="entry name" value="3-OHacyl-CoA_DH_NAD-bd"/>
</dbReference>
<dbReference type="InterPro" id="IPR022694">
    <property type="entry name" value="3-OHacyl-CoA_DH"/>
</dbReference>
<reference evidence="8" key="2">
    <citation type="submission" date="2024-07" db="EMBL/GenBank/DDBJ databases">
        <title>Streptomyces haneummycinica sp. nov., a new antibiotic-producing actinobacterium isolated from marine sediment.</title>
        <authorList>
            <person name="Uemura M."/>
            <person name="Hamada M."/>
            <person name="Hirano S."/>
            <person name="Kobayashi K."/>
            <person name="Ohshiro T."/>
            <person name="Kobayashi T."/>
            <person name="Terahara T."/>
        </authorList>
    </citation>
    <scope>NUCLEOTIDE SEQUENCE</scope>
    <source>
        <strain evidence="8">KM77-8</strain>
    </source>
</reference>
<evidence type="ECO:0000256" key="4">
    <source>
        <dbReference type="PIRSR" id="PIRSR000105-1"/>
    </source>
</evidence>
<feature type="region of interest" description="Disordered" evidence="5">
    <location>
        <begin position="277"/>
        <end position="313"/>
    </location>
</feature>
<evidence type="ECO:0000256" key="2">
    <source>
        <dbReference type="ARBA" id="ARBA00009463"/>
    </source>
</evidence>
<evidence type="ECO:0000256" key="1">
    <source>
        <dbReference type="ARBA" id="ARBA00005086"/>
    </source>
</evidence>
<name>A0AAT9HRL5_9ACTN</name>
<evidence type="ECO:0000259" key="6">
    <source>
        <dbReference type="Pfam" id="PF00725"/>
    </source>
</evidence>
<feature type="domain" description="3-hydroxyacyl-CoA dehydrogenase C-terminal" evidence="6">
    <location>
        <begin position="189"/>
        <end position="264"/>
    </location>
</feature>
<dbReference type="Gene3D" id="3.40.50.720">
    <property type="entry name" value="NAD(P)-binding Rossmann-like Domain"/>
    <property type="match status" value="1"/>
</dbReference>
<dbReference type="PANTHER" id="PTHR48075">
    <property type="entry name" value="3-HYDROXYACYL-COA DEHYDROGENASE FAMILY PROTEIN"/>
    <property type="match status" value="1"/>
</dbReference>
<dbReference type="NCBIfam" id="NF005875">
    <property type="entry name" value="PRK07819.1"/>
    <property type="match status" value="1"/>
</dbReference>
<dbReference type="SUPFAM" id="SSF51735">
    <property type="entry name" value="NAD(P)-binding Rossmann-fold domains"/>
    <property type="match status" value="1"/>
</dbReference>
<feature type="domain" description="3-hydroxyacyl-CoA dehydrogenase NAD binding" evidence="7">
    <location>
        <begin position="7"/>
        <end position="186"/>
    </location>
</feature>
<proteinExistence type="inferred from homology"/>
<organism evidence="8">
    <name type="scientific">Streptomyces haneummycinicus</name>
    <dbReference type="NCBI Taxonomy" id="3074435"/>
    <lineage>
        <taxon>Bacteria</taxon>
        <taxon>Bacillati</taxon>
        <taxon>Actinomycetota</taxon>
        <taxon>Actinomycetes</taxon>
        <taxon>Kitasatosporales</taxon>
        <taxon>Streptomycetaceae</taxon>
        <taxon>Streptomyces</taxon>
    </lineage>
</organism>
<dbReference type="PIRSF" id="PIRSF000105">
    <property type="entry name" value="HCDH"/>
    <property type="match status" value="1"/>
</dbReference>
<reference evidence="8" key="1">
    <citation type="submission" date="2024-06" db="EMBL/GenBank/DDBJ databases">
        <authorList>
            <consortium name="consrtm"/>
            <person name="Uemura M."/>
            <person name="Terahara T."/>
        </authorList>
    </citation>
    <scope>NUCLEOTIDE SEQUENCE</scope>
    <source>
        <strain evidence="8">KM77-8</strain>
    </source>
</reference>
<dbReference type="EMBL" id="AP035768">
    <property type="protein sequence ID" value="BFO20027.1"/>
    <property type="molecule type" value="Genomic_DNA"/>
</dbReference>
<gene>
    <name evidence="8" type="ORF">SHKM778_64150</name>
</gene>
<feature type="site" description="Important for catalytic activity" evidence="4">
    <location>
        <position position="142"/>
    </location>
</feature>
<evidence type="ECO:0000313" key="8">
    <source>
        <dbReference type="EMBL" id="BFO20027.1"/>
    </source>
</evidence>
<dbReference type="Pfam" id="PF00725">
    <property type="entry name" value="3HCDH"/>
    <property type="match status" value="1"/>
</dbReference>
<dbReference type="InterPro" id="IPR006108">
    <property type="entry name" value="3HC_DH_C"/>
</dbReference>